<dbReference type="InterPro" id="IPR036397">
    <property type="entry name" value="RNaseH_sf"/>
</dbReference>
<dbReference type="KEGG" id="ote:Oter_1946"/>
<sequence length="298" mass="34408">MDYLKTSYPVSRTRACGLLRLAVSSYYYQSHGRRDELPVRSALRRHAVVRRRWGYRRLLVLLRREGIADNHKRVYRLYRAEGLQVRQRRRRKQRLARGVEAVAAPQRPNERWSLDFVHDRLANGRSLRLLTVHDDYTRECLWIEADTSLSGPRVARVLDYLTELRGRPGSLLTDNGPEFAGLALERWTHERQVNHRFITPGKPSQNGYIESFNGKLRDECLNETEFLSVSHARDLLEAFREDYNHQRPHSSLHDLTPAQFAAKIARAPMGAPVDLINPPLAVPTLVSKPTSTDPVLSF</sequence>
<organism evidence="2 3">
    <name type="scientific">Opitutus terrae (strain DSM 11246 / JCM 15787 / PB90-1)</name>
    <dbReference type="NCBI Taxonomy" id="452637"/>
    <lineage>
        <taxon>Bacteria</taxon>
        <taxon>Pseudomonadati</taxon>
        <taxon>Verrucomicrobiota</taxon>
        <taxon>Opitutia</taxon>
        <taxon>Opitutales</taxon>
        <taxon>Opitutaceae</taxon>
        <taxon>Opitutus</taxon>
    </lineage>
</organism>
<dbReference type="Proteomes" id="UP000007013">
    <property type="component" value="Chromosome"/>
</dbReference>
<proteinExistence type="predicted"/>
<dbReference type="Pfam" id="PF13276">
    <property type="entry name" value="HTH_21"/>
    <property type="match status" value="1"/>
</dbReference>
<dbReference type="Gene3D" id="3.30.420.10">
    <property type="entry name" value="Ribonuclease H-like superfamily/Ribonuclease H"/>
    <property type="match status" value="1"/>
</dbReference>
<dbReference type="PANTHER" id="PTHR47515">
    <property type="entry name" value="LOW CALCIUM RESPONSE LOCUS PROTEIN T"/>
    <property type="match status" value="1"/>
</dbReference>
<dbReference type="GO" id="GO:0015074">
    <property type="term" value="P:DNA integration"/>
    <property type="evidence" value="ECO:0007669"/>
    <property type="project" value="InterPro"/>
</dbReference>
<dbReference type="PANTHER" id="PTHR47515:SF1">
    <property type="entry name" value="BLR2054 PROTEIN"/>
    <property type="match status" value="1"/>
</dbReference>
<gene>
    <name evidence="2" type="ordered locus">Oter_1946</name>
</gene>
<evidence type="ECO:0000313" key="2">
    <source>
        <dbReference type="EMBL" id="ACB75229.1"/>
    </source>
</evidence>
<dbReference type="HOGENOM" id="CLU_027402_31_0_0"/>
<dbReference type="AlphaFoldDB" id="B1ZXZ1"/>
<keyword evidence="3" id="KW-1185">Reference proteome</keyword>
<dbReference type="EMBL" id="CP001032">
    <property type="protein sequence ID" value="ACB75229.1"/>
    <property type="molecule type" value="Genomic_DNA"/>
</dbReference>
<accession>B1ZXZ1</accession>
<dbReference type="InterPro" id="IPR012337">
    <property type="entry name" value="RNaseH-like_sf"/>
</dbReference>
<dbReference type="Pfam" id="PF13683">
    <property type="entry name" value="rve_3"/>
    <property type="match status" value="1"/>
</dbReference>
<name>B1ZXZ1_OPITP</name>
<protein>
    <submittedName>
        <fullName evidence="2">Integrase catalytic region</fullName>
    </submittedName>
</protein>
<dbReference type="InterPro" id="IPR025948">
    <property type="entry name" value="HTH-like_dom"/>
</dbReference>
<dbReference type="eggNOG" id="COG2801">
    <property type="taxonomic scope" value="Bacteria"/>
</dbReference>
<evidence type="ECO:0000259" key="1">
    <source>
        <dbReference type="PROSITE" id="PS50994"/>
    </source>
</evidence>
<dbReference type="PROSITE" id="PS50994">
    <property type="entry name" value="INTEGRASE"/>
    <property type="match status" value="1"/>
</dbReference>
<dbReference type="InterPro" id="IPR001584">
    <property type="entry name" value="Integrase_cat-core"/>
</dbReference>
<dbReference type="InterPro" id="IPR048020">
    <property type="entry name" value="Transpos_IS3"/>
</dbReference>
<dbReference type="SUPFAM" id="SSF53098">
    <property type="entry name" value="Ribonuclease H-like"/>
    <property type="match status" value="1"/>
</dbReference>
<evidence type="ECO:0000313" key="3">
    <source>
        <dbReference type="Proteomes" id="UP000007013"/>
    </source>
</evidence>
<feature type="domain" description="Integrase catalytic" evidence="1">
    <location>
        <begin position="104"/>
        <end position="265"/>
    </location>
</feature>
<dbReference type="NCBIfam" id="NF033516">
    <property type="entry name" value="transpos_IS3"/>
    <property type="match status" value="1"/>
</dbReference>
<reference evidence="2 3" key="1">
    <citation type="journal article" date="2011" name="J. Bacteriol.">
        <title>Genome sequence of the verrucomicrobium Opitutus terrae PB90-1, an abundant inhabitant of rice paddy soil ecosystems.</title>
        <authorList>
            <person name="van Passel M.W."/>
            <person name="Kant R."/>
            <person name="Palva A."/>
            <person name="Copeland A."/>
            <person name="Lucas S."/>
            <person name="Lapidus A."/>
            <person name="Glavina del Rio T."/>
            <person name="Pitluck S."/>
            <person name="Goltsman E."/>
            <person name="Clum A."/>
            <person name="Sun H."/>
            <person name="Schmutz J."/>
            <person name="Larimer F.W."/>
            <person name="Land M.L."/>
            <person name="Hauser L."/>
            <person name="Kyrpides N."/>
            <person name="Mikhailova N."/>
            <person name="Richardson P.P."/>
            <person name="Janssen P.H."/>
            <person name="de Vos W.M."/>
            <person name="Smidt H."/>
        </authorList>
    </citation>
    <scope>NUCLEOTIDE SEQUENCE [LARGE SCALE GENOMIC DNA]</scope>
    <source>
        <strain evidence="3">DSM 11246 / JCM 15787 / PB90-1</strain>
    </source>
</reference>
<dbReference type="GO" id="GO:0003676">
    <property type="term" value="F:nucleic acid binding"/>
    <property type="evidence" value="ECO:0007669"/>
    <property type="project" value="InterPro"/>
</dbReference>